<keyword evidence="7 11" id="KW-0560">Oxidoreductase</keyword>
<reference evidence="13" key="1">
    <citation type="submission" date="2022-06" db="EMBL/GenBank/DDBJ databases">
        <title>Genome Sequence of Candolleomyces eurysporus.</title>
        <authorList>
            <person name="Buettner E."/>
        </authorList>
    </citation>
    <scope>NUCLEOTIDE SEQUENCE</scope>
    <source>
        <strain evidence="13">VTCC 930004</strain>
    </source>
</reference>
<dbReference type="InterPro" id="IPR004572">
    <property type="entry name" value="Protoporphyrinogen_oxidase"/>
</dbReference>
<dbReference type="InterPro" id="IPR036188">
    <property type="entry name" value="FAD/NAD-bd_sf"/>
</dbReference>
<comment type="cofactor">
    <cofactor evidence="11">
        <name>FAD</name>
        <dbReference type="ChEBI" id="CHEBI:57692"/>
    </cofactor>
    <text evidence="11">Binds 1 FAD per subunit.</text>
</comment>
<dbReference type="OrthoDB" id="438553at2759"/>
<sequence>MTRHIAVLGGGLSGLSSAFHLARRCPGSRITLIERNKELGGWVRSRRVELKEQNATALLEAGPRTLRPNARSVLELIHLLGLENQIITVPKSSPAAKSRFLYIPPSYGERVSGLQRIPDSLWSLMKSPLTRILAPAILQEALKLGNRPQGSTDESVDAFLRRRFGADFAQIFGSALIHGIYAADSRQISVRSAFAAMWDAEERGWGSLIRGSLFPSKKQTQDAYETGTVPHLMSGASVFSFRDGLQTLTTSLEEYLKRQSRVEILRGSTVSSVAENGGHLKITLSSGDSVTPSHLISALPTPHLYKLLAPSFRSLKPFEYLIRNPTSSVHVVNIVFPGHPSTIHPAGFGYLVPRPPQGYPASPAEGPGILGTVFDSCSVSAQDTSIAEKPGNGDAEFTKLTVMVGGPYPVPQIQAPLSSSDVNASSLEAEYVQRILKKLSIHLSRRLPSPIYWRIHSNVDCIPTLLPGHLERMTELGECLSSEFGDQFQIVGAGVGGVSVGDCVEGGRAAALALGEY</sequence>
<dbReference type="SUPFAM" id="SSF51905">
    <property type="entry name" value="FAD/NAD(P)-binding domain"/>
    <property type="match status" value="1"/>
</dbReference>
<comment type="similarity">
    <text evidence="3 11">Belongs to the protoporphyrinogen/coproporphyrinogen oxidase family. Protoporphyrinogen oxidase subfamily.</text>
</comment>
<dbReference type="InterPro" id="IPR050464">
    <property type="entry name" value="Zeta_carotene_desat/Oxidored"/>
</dbReference>
<dbReference type="GO" id="GO:0005743">
    <property type="term" value="C:mitochondrial inner membrane"/>
    <property type="evidence" value="ECO:0007669"/>
    <property type="project" value="UniProtKB-SubCell"/>
</dbReference>
<evidence type="ECO:0000259" key="12">
    <source>
        <dbReference type="Pfam" id="PF01593"/>
    </source>
</evidence>
<name>A0A9W8J023_9AGAR</name>
<evidence type="ECO:0000256" key="11">
    <source>
        <dbReference type="RuleBase" id="RU367069"/>
    </source>
</evidence>
<dbReference type="GO" id="GO:0006782">
    <property type="term" value="P:protoporphyrinogen IX biosynthetic process"/>
    <property type="evidence" value="ECO:0007669"/>
    <property type="project" value="UniProtKB-UniRule"/>
</dbReference>
<evidence type="ECO:0000256" key="3">
    <source>
        <dbReference type="ARBA" id="ARBA00010551"/>
    </source>
</evidence>
<keyword evidence="14" id="KW-1185">Reference proteome</keyword>
<proteinExistence type="inferred from homology"/>
<dbReference type="SUPFAM" id="SSF54373">
    <property type="entry name" value="FAD-linked reductases, C-terminal domain"/>
    <property type="match status" value="1"/>
</dbReference>
<evidence type="ECO:0000256" key="9">
    <source>
        <dbReference type="ARBA" id="ARBA00023244"/>
    </source>
</evidence>
<evidence type="ECO:0000256" key="5">
    <source>
        <dbReference type="ARBA" id="ARBA00022630"/>
    </source>
</evidence>
<keyword evidence="8 11" id="KW-0350">Heme biosynthesis</keyword>
<evidence type="ECO:0000313" key="14">
    <source>
        <dbReference type="Proteomes" id="UP001140091"/>
    </source>
</evidence>
<dbReference type="PANTHER" id="PTHR42923">
    <property type="entry name" value="PROTOPORPHYRINOGEN OXIDASE"/>
    <property type="match status" value="1"/>
</dbReference>
<feature type="non-terminal residue" evidence="13">
    <location>
        <position position="1"/>
    </location>
</feature>
<comment type="caution">
    <text evidence="13">The sequence shown here is derived from an EMBL/GenBank/DDBJ whole genome shotgun (WGS) entry which is preliminary data.</text>
</comment>
<evidence type="ECO:0000256" key="2">
    <source>
        <dbReference type="ARBA" id="ARBA00005073"/>
    </source>
</evidence>
<protein>
    <recommendedName>
        <fullName evidence="4 11">Protoporphyrinogen oxidase</fullName>
        <ecNumber evidence="4 11">1.3.3.4</ecNumber>
    </recommendedName>
</protein>
<dbReference type="GO" id="GO:0004729">
    <property type="term" value="F:oxygen-dependent protoporphyrinogen oxidase activity"/>
    <property type="evidence" value="ECO:0007669"/>
    <property type="project" value="UniProtKB-UniRule"/>
</dbReference>
<evidence type="ECO:0000313" key="13">
    <source>
        <dbReference type="EMBL" id="KAJ2922060.1"/>
    </source>
</evidence>
<comment type="pathway">
    <text evidence="2 11">Porphyrin-containing compound metabolism; protoporphyrin-IX biosynthesis; protoporphyrin-IX from protoporphyrinogen-IX: step 1/1.</text>
</comment>
<evidence type="ECO:0000256" key="7">
    <source>
        <dbReference type="ARBA" id="ARBA00023002"/>
    </source>
</evidence>
<evidence type="ECO:0000256" key="8">
    <source>
        <dbReference type="ARBA" id="ARBA00023133"/>
    </source>
</evidence>
<keyword evidence="9 11" id="KW-0627">Porphyrin biosynthesis</keyword>
<keyword evidence="6 11" id="KW-0274">FAD</keyword>
<dbReference type="EC" id="1.3.3.4" evidence="4 11"/>
<dbReference type="Proteomes" id="UP001140091">
    <property type="component" value="Unassembled WGS sequence"/>
</dbReference>
<evidence type="ECO:0000256" key="10">
    <source>
        <dbReference type="ARBA" id="ARBA00047554"/>
    </source>
</evidence>
<keyword evidence="5 11" id="KW-0285">Flavoprotein</keyword>
<comment type="subcellular location">
    <subcellularLocation>
        <location evidence="11">Mitochondrion inner membrane</location>
    </subcellularLocation>
</comment>
<organism evidence="13 14">
    <name type="scientific">Candolleomyces eurysporus</name>
    <dbReference type="NCBI Taxonomy" id="2828524"/>
    <lineage>
        <taxon>Eukaryota</taxon>
        <taxon>Fungi</taxon>
        <taxon>Dikarya</taxon>
        <taxon>Basidiomycota</taxon>
        <taxon>Agaricomycotina</taxon>
        <taxon>Agaricomycetes</taxon>
        <taxon>Agaricomycetidae</taxon>
        <taxon>Agaricales</taxon>
        <taxon>Agaricineae</taxon>
        <taxon>Psathyrellaceae</taxon>
        <taxon>Candolleomyces</taxon>
    </lineage>
</organism>
<evidence type="ECO:0000256" key="6">
    <source>
        <dbReference type="ARBA" id="ARBA00022827"/>
    </source>
</evidence>
<dbReference type="InterPro" id="IPR002937">
    <property type="entry name" value="Amino_oxidase"/>
</dbReference>
<dbReference type="EMBL" id="JANBPK010001518">
    <property type="protein sequence ID" value="KAJ2922060.1"/>
    <property type="molecule type" value="Genomic_DNA"/>
</dbReference>
<evidence type="ECO:0000256" key="4">
    <source>
        <dbReference type="ARBA" id="ARBA00012867"/>
    </source>
</evidence>
<comment type="catalytic activity">
    <reaction evidence="10 11">
        <text>protoporphyrinogen IX + 3 O2 = protoporphyrin IX + 3 H2O2</text>
        <dbReference type="Rhea" id="RHEA:25576"/>
        <dbReference type="ChEBI" id="CHEBI:15379"/>
        <dbReference type="ChEBI" id="CHEBI:16240"/>
        <dbReference type="ChEBI" id="CHEBI:57306"/>
        <dbReference type="ChEBI" id="CHEBI:57307"/>
        <dbReference type="EC" id="1.3.3.4"/>
    </reaction>
</comment>
<dbReference type="AlphaFoldDB" id="A0A9W8J023"/>
<comment type="function">
    <text evidence="1 11">Catalyzes the 6-electron oxidation of protoporphyrinogen-IX to form protoporphyrin-IX.</text>
</comment>
<dbReference type="Gene3D" id="3.50.50.60">
    <property type="entry name" value="FAD/NAD(P)-binding domain"/>
    <property type="match status" value="1"/>
</dbReference>
<feature type="domain" description="Amine oxidase" evidence="12">
    <location>
        <begin position="12"/>
        <end position="376"/>
    </location>
</feature>
<dbReference type="NCBIfam" id="TIGR00562">
    <property type="entry name" value="proto_IX_ox"/>
    <property type="match status" value="1"/>
</dbReference>
<accession>A0A9W8J023</accession>
<dbReference type="Pfam" id="PF01593">
    <property type="entry name" value="Amino_oxidase"/>
    <property type="match status" value="1"/>
</dbReference>
<dbReference type="PANTHER" id="PTHR42923:SF3">
    <property type="entry name" value="PROTOPORPHYRINOGEN OXIDASE"/>
    <property type="match status" value="1"/>
</dbReference>
<gene>
    <name evidence="13" type="ORF">H1R20_g15034</name>
</gene>
<evidence type="ECO:0000256" key="1">
    <source>
        <dbReference type="ARBA" id="ARBA00002600"/>
    </source>
</evidence>